<dbReference type="OrthoDB" id="7477646at2"/>
<keyword evidence="2" id="KW-1185">Reference proteome</keyword>
<evidence type="ECO:0000313" key="2">
    <source>
        <dbReference type="Proteomes" id="UP000035287"/>
    </source>
</evidence>
<name>A0A0G3XFI1_9SPHN</name>
<organism evidence="1 2">
    <name type="scientific">Croceicoccus naphthovorans</name>
    <dbReference type="NCBI Taxonomy" id="1348774"/>
    <lineage>
        <taxon>Bacteria</taxon>
        <taxon>Pseudomonadati</taxon>
        <taxon>Pseudomonadota</taxon>
        <taxon>Alphaproteobacteria</taxon>
        <taxon>Sphingomonadales</taxon>
        <taxon>Erythrobacteraceae</taxon>
        <taxon>Croceicoccus</taxon>
    </lineage>
</organism>
<reference evidence="1 2" key="1">
    <citation type="submission" date="2015-06" db="EMBL/GenBank/DDBJ databases">
        <authorList>
            <person name="Zeng Y."/>
            <person name="Huang Y."/>
        </authorList>
    </citation>
    <scope>NUCLEOTIDE SEQUENCE [LARGE SCALE GENOMIC DNA]</scope>
    <source>
        <strain evidence="1 2">PQ-2</strain>
    </source>
</reference>
<gene>
    <name evidence="1" type="ORF">AB433_02625</name>
</gene>
<proteinExistence type="predicted"/>
<evidence type="ECO:0000313" key="1">
    <source>
        <dbReference type="EMBL" id="AKM09108.1"/>
    </source>
</evidence>
<dbReference type="EMBL" id="CP011770">
    <property type="protein sequence ID" value="AKM09108.1"/>
    <property type="molecule type" value="Genomic_DNA"/>
</dbReference>
<dbReference type="AlphaFoldDB" id="A0A0G3XFI1"/>
<sequence length="119" mass="12846">MLAQAIAACRGARSTSRELDATIAFAVFPALNELRNLEPGIWQAADGSHVRALRYSDTWRAAATLPPAGHWIDIEGGIVSVTGPEGFWTAQHQSLTIALCIASLKAKVAELRPQINLKR</sequence>
<accession>A0A0G3XFI1</accession>
<dbReference type="PATRIC" id="fig|1348774.3.peg.553"/>
<dbReference type="Proteomes" id="UP000035287">
    <property type="component" value="Chromosome"/>
</dbReference>
<dbReference type="KEGG" id="cna:AB433_02625"/>
<protein>
    <submittedName>
        <fullName evidence="1">Uncharacterized protein</fullName>
    </submittedName>
</protein>